<keyword evidence="2" id="KW-1185">Reference proteome</keyword>
<dbReference type="EMBL" id="CP003304">
    <property type="protein sequence ID" value="AFB21518.1"/>
    <property type="molecule type" value="Genomic_DNA"/>
</dbReference>
<organism evidence="1 2">
    <name type="scientific">Rickettsia canadensis str. CA410</name>
    <dbReference type="NCBI Taxonomy" id="1105107"/>
    <lineage>
        <taxon>Bacteria</taxon>
        <taxon>Pseudomonadati</taxon>
        <taxon>Pseudomonadota</taxon>
        <taxon>Alphaproteobacteria</taxon>
        <taxon>Rickettsiales</taxon>
        <taxon>Rickettsiaceae</taxon>
        <taxon>Rickettsieae</taxon>
        <taxon>Rickettsia</taxon>
        <taxon>belli group</taxon>
    </lineage>
</organism>
<accession>A0ABM5MT08</accession>
<gene>
    <name evidence="1" type="ORF">RCA_04845</name>
</gene>
<evidence type="ECO:0000313" key="2">
    <source>
        <dbReference type="Proteomes" id="UP000007878"/>
    </source>
</evidence>
<sequence length="50" mass="5402">MTIISSGKNSIITLTGYIDPGIPNTGLVEINAKNTNIKLIIDSIVNRYVL</sequence>
<protein>
    <submittedName>
        <fullName evidence="1">Uncharacterized protein</fullName>
    </submittedName>
</protein>
<proteinExistence type="predicted"/>
<reference evidence="2" key="1">
    <citation type="submission" date="2012-02" db="EMBL/GenBank/DDBJ databases">
        <title>Complete genome sequence of Rickettsia parkeri strain Portsmouth.</title>
        <authorList>
            <person name="Johnson S.L."/>
            <person name="Munk A.C."/>
            <person name="Han S."/>
            <person name="Bruce D.C."/>
            <person name="Dasch G.A."/>
        </authorList>
    </citation>
    <scope>NUCLEOTIDE SEQUENCE [LARGE SCALE GENOMIC DNA]</scope>
    <source>
        <strain evidence="2">CA410</strain>
    </source>
</reference>
<evidence type="ECO:0000313" key="1">
    <source>
        <dbReference type="EMBL" id="AFB21518.1"/>
    </source>
</evidence>
<dbReference type="RefSeq" id="WP_014364252.1">
    <property type="nucleotide sequence ID" value="NC_016929.1"/>
</dbReference>
<name>A0ABM5MT08_RICCA</name>
<dbReference type="Proteomes" id="UP000007878">
    <property type="component" value="Chromosome"/>
</dbReference>